<feature type="domain" description="Disease resistance protein winged helix" evidence="10">
    <location>
        <begin position="442"/>
        <end position="511"/>
    </location>
</feature>
<dbReference type="SUPFAM" id="SSF52058">
    <property type="entry name" value="L domain-like"/>
    <property type="match status" value="1"/>
</dbReference>
<dbReference type="FunFam" id="1.10.10.10:FF:000322">
    <property type="entry name" value="Probable disease resistance protein At1g63360"/>
    <property type="match status" value="1"/>
</dbReference>
<dbReference type="Gene3D" id="1.20.5.4130">
    <property type="match status" value="1"/>
</dbReference>
<dbReference type="FunFam" id="3.40.50.300:FF:001091">
    <property type="entry name" value="Probable disease resistance protein At1g61300"/>
    <property type="match status" value="1"/>
</dbReference>
<feature type="domain" description="R13L1/DRL21-like LRR repeat region" evidence="11">
    <location>
        <begin position="690"/>
        <end position="819"/>
    </location>
</feature>
<evidence type="ECO:0000256" key="3">
    <source>
        <dbReference type="ARBA" id="ARBA00022737"/>
    </source>
</evidence>
<dbReference type="InterPro" id="IPR002182">
    <property type="entry name" value="NB-ARC"/>
</dbReference>
<reference evidence="12" key="1">
    <citation type="journal article" date="2017" name="Nature">
        <title>The sunflower genome provides insights into oil metabolism, flowering and Asterid evolution.</title>
        <authorList>
            <person name="Badouin H."/>
            <person name="Gouzy J."/>
            <person name="Grassa C.J."/>
            <person name="Murat F."/>
            <person name="Staton S.E."/>
            <person name="Cottret L."/>
            <person name="Lelandais-Briere C."/>
            <person name="Owens G.L."/>
            <person name="Carrere S."/>
            <person name="Mayjonade B."/>
            <person name="Legrand L."/>
            <person name="Gill N."/>
            <person name="Kane N.C."/>
            <person name="Bowers J.E."/>
            <person name="Hubner S."/>
            <person name="Bellec A."/>
            <person name="Berard A."/>
            <person name="Berges H."/>
            <person name="Blanchet N."/>
            <person name="Boniface M.C."/>
            <person name="Brunel D."/>
            <person name="Catrice O."/>
            <person name="Chaidir N."/>
            <person name="Claudel C."/>
            <person name="Donnadieu C."/>
            <person name="Faraut T."/>
            <person name="Fievet G."/>
            <person name="Helmstetter N."/>
            <person name="King M."/>
            <person name="Knapp S.J."/>
            <person name="Lai Z."/>
            <person name="Le Paslier M.C."/>
            <person name="Lippi Y."/>
            <person name="Lorenzon L."/>
            <person name="Mandel J.R."/>
            <person name="Marage G."/>
            <person name="Marchand G."/>
            <person name="Marquand E."/>
            <person name="Bret-Mestries E."/>
            <person name="Morien E."/>
            <person name="Nambeesan S."/>
            <person name="Nguyen T."/>
            <person name="Pegot-Espagnet P."/>
            <person name="Pouilly N."/>
            <person name="Raftis F."/>
            <person name="Sallet E."/>
            <person name="Schiex T."/>
            <person name="Thomas J."/>
            <person name="Vandecasteele C."/>
            <person name="Vares D."/>
            <person name="Vear F."/>
            <person name="Vautrin S."/>
            <person name="Crespi M."/>
            <person name="Mangin B."/>
            <person name="Burke J.M."/>
            <person name="Salse J."/>
            <person name="Munos S."/>
            <person name="Vincourt P."/>
            <person name="Rieseberg L.H."/>
            <person name="Langlade N.B."/>
        </authorList>
    </citation>
    <scope>NUCLEOTIDE SEQUENCE</scope>
    <source>
        <tissue evidence="12">Leaves</tissue>
    </source>
</reference>
<evidence type="ECO:0000256" key="7">
    <source>
        <dbReference type="SAM" id="MobiDB-lite"/>
    </source>
</evidence>
<dbReference type="Pfam" id="PF18052">
    <property type="entry name" value="Rx_N"/>
    <property type="match status" value="1"/>
</dbReference>
<dbReference type="InterPro" id="IPR038005">
    <property type="entry name" value="RX-like_CC"/>
</dbReference>
<gene>
    <name evidence="12" type="ORF">HanXRQr2_Chr01g0043931</name>
</gene>
<dbReference type="Gramene" id="mRNA:HanXRQr2_Chr01g0043931">
    <property type="protein sequence ID" value="mRNA:HanXRQr2_Chr01g0043931"/>
    <property type="gene ID" value="HanXRQr2_Chr01g0043931"/>
</dbReference>
<comment type="similarity">
    <text evidence="1">Belongs to the disease resistance NB-LRR family.</text>
</comment>
<dbReference type="Proteomes" id="UP000215914">
    <property type="component" value="Unassembled WGS sequence"/>
</dbReference>
<accession>A0A9K3K044</accession>
<dbReference type="SUPFAM" id="SSF52540">
    <property type="entry name" value="P-loop containing nucleoside triphosphate hydrolases"/>
    <property type="match status" value="1"/>
</dbReference>
<evidence type="ECO:0000313" key="13">
    <source>
        <dbReference type="Proteomes" id="UP000215914"/>
    </source>
</evidence>
<protein>
    <submittedName>
        <fullName evidence="12">Virus X resistance protein-like, coiled-coil</fullName>
    </submittedName>
</protein>
<dbReference type="Pfam" id="PF00931">
    <property type="entry name" value="NB-ARC"/>
    <property type="match status" value="1"/>
</dbReference>
<evidence type="ECO:0000256" key="1">
    <source>
        <dbReference type="ARBA" id="ARBA00008894"/>
    </source>
</evidence>
<dbReference type="GO" id="GO:0043531">
    <property type="term" value="F:ADP binding"/>
    <property type="evidence" value="ECO:0007669"/>
    <property type="project" value="InterPro"/>
</dbReference>
<proteinExistence type="inferred from homology"/>
<comment type="caution">
    <text evidence="12">The sequence shown here is derived from an EMBL/GenBank/DDBJ whole genome shotgun (WGS) entry which is preliminary data.</text>
</comment>
<evidence type="ECO:0000259" key="11">
    <source>
        <dbReference type="Pfam" id="PF25019"/>
    </source>
</evidence>
<dbReference type="InterPro" id="IPR041118">
    <property type="entry name" value="Rx_N"/>
</dbReference>
<keyword evidence="2" id="KW-0433">Leucine-rich repeat</keyword>
<evidence type="ECO:0000256" key="4">
    <source>
        <dbReference type="ARBA" id="ARBA00022741"/>
    </source>
</evidence>
<name>A0A9K3K044_HELAN</name>
<dbReference type="AlphaFoldDB" id="A0A9K3K044"/>
<keyword evidence="13" id="KW-1185">Reference proteome</keyword>
<feature type="domain" description="Disease resistance N-terminal" evidence="9">
    <location>
        <begin position="10"/>
        <end position="97"/>
    </location>
</feature>
<evidence type="ECO:0000256" key="6">
    <source>
        <dbReference type="ARBA" id="ARBA00022840"/>
    </source>
</evidence>
<evidence type="ECO:0000313" key="12">
    <source>
        <dbReference type="EMBL" id="KAF5823960.1"/>
    </source>
</evidence>
<dbReference type="InterPro" id="IPR056789">
    <property type="entry name" value="LRR_R13L1-DRL21"/>
</dbReference>
<dbReference type="PANTHER" id="PTHR36766:SF47">
    <property type="entry name" value="NB-ARC DOMAIN-CONTAINING PROTEIN"/>
    <property type="match status" value="1"/>
</dbReference>
<sequence>MGDAAISALVADVLGKLTSELIKEFDLLWGFKNDVLSLKEDFDQIQAVLQDAEEKHSKEEAVKLWLRRLRSASLEVENVLDEISTEALLQRLHKQRGIKYRVRAFFSSDHNQFVFRARIAHKVKAMRRKLDAIASKRFELKLTPSSDISHVGADVVGEMPSRETSSLIHDSSTIFGRDKEIEKVIETICDKDIGKPENGEIRVYGIWGMGGVGKTTLAQLVYNHERVNQYFELKCWVYVSEKFQVQDIIKGIIESINECECKLTRLDVLQKSLQNKLRGKKFIVVLDDVWIEDNEKAKWDELSKTLSCGAEESIVVMTTRSQTTSRMMAKVLTLQHEVGCLSEGDSWLLFKKLAFAQGRMGDDMSQLEPIGREIVNKCKGLPLAVKTLGTLMWSKRSASEWQLMKDNNIWELEKTKVLPAILKFSYDNLPPHLKRCFAYCSMFPKGYILTKDALIRLWVSNGFIPPKGEINLYVLGEEVFNCLVWRSFFIVKEDDFEEDLYLIHDLMHDMAQHVMGDDCLAIESGKEVIIPNEVLHLTSSCPGSLFCPHDLKKLTSLRSIFLYGKINEGSIKQIFNHVYVRVLYLAGIQLKTLPESICKLKHLKYLNLSRSSIQVLHESIIYLQNLQVLLLYRCKFLHKLPKGLRYMRNLEHLGTNRCYSLLHMPLGIKELTNLQILPYFPVCNKSGANIGELGNLNLLKGELKISQIENVGSLSEVKNANLKCKKDLSVLELCWSILSKRESKQEMCAYDEKVLEGLEPNPGLKELKIFNYMGKAISPSWIVNLRNVVEIVFCGCKNCEHIQLLGRLPNLRVIKLEYMASLKCFHDDDKNMIGDTNMFLSLQELHISKCPNLVSLPSNLPKLKILTLRNCNGLASLPDEIQSFKDLKELVIERCKHLCIGCEKDIGVEWPKISHIPNISINPSRPIEDGDGDDDDEDEEEDEEEEEEDEDIDLDLNEDEDKDDEICRMYAL</sequence>
<evidence type="ECO:0000259" key="10">
    <source>
        <dbReference type="Pfam" id="PF23559"/>
    </source>
</evidence>
<dbReference type="Pfam" id="PF25019">
    <property type="entry name" value="LRR_R13L1-DRL21"/>
    <property type="match status" value="1"/>
</dbReference>
<dbReference type="EMBL" id="MNCJ02000316">
    <property type="protein sequence ID" value="KAF5823960.1"/>
    <property type="molecule type" value="Genomic_DNA"/>
</dbReference>
<dbReference type="GO" id="GO:0051607">
    <property type="term" value="P:defense response to virus"/>
    <property type="evidence" value="ECO:0007669"/>
    <property type="project" value="UniProtKB-ARBA"/>
</dbReference>
<evidence type="ECO:0000256" key="5">
    <source>
        <dbReference type="ARBA" id="ARBA00022821"/>
    </source>
</evidence>
<evidence type="ECO:0000259" key="9">
    <source>
        <dbReference type="Pfam" id="PF18052"/>
    </source>
</evidence>
<evidence type="ECO:0000256" key="2">
    <source>
        <dbReference type="ARBA" id="ARBA00022614"/>
    </source>
</evidence>
<dbReference type="PANTHER" id="PTHR36766">
    <property type="entry name" value="PLANT BROAD-SPECTRUM MILDEW RESISTANCE PROTEIN RPW8"/>
    <property type="match status" value="1"/>
</dbReference>
<feature type="region of interest" description="Disordered" evidence="7">
    <location>
        <begin position="919"/>
        <end position="963"/>
    </location>
</feature>
<keyword evidence="3" id="KW-0677">Repeat</keyword>
<organism evidence="12 13">
    <name type="scientific">Helianthus annuus</name>
    <name type="common">Common sunflower</name>
    <dbReference type="NCBI Taxonomy" id="4232"/>
    <lineage>
        <taxon>Eukaryota</taxon>
        <taxon>Viridiplantae</taxon>
        <taxon>Streptophyta</taxon>
        <taxon>Embryophyta</taxon>
        <taxon>Tracheophyta</taxon>
        <taxon>Spermatophyta</taxon>
        <taxon>Magnoliopsida</taxon>
        <taxon>eudicotyledons</taxon>
        <taxon>Gunneridae</taxon>
        <taxon>Pentapetalae</taxon>
        <taxon>asterids</taxon>
        <taxon>campanulids</taxon>
        <taxon>Asterales</taxon>
        <taxon>Asteraceae</taxon>
        <taxon>Asteroideae</taxon>
        <taxon>Heliantheae alliance</taxon>
        <taxon>Heliantheae</taxon>
        <taxon>Helianthus</taxon>
    </lineage>
</organism>
<dbReference type="GO" id="GO:0005524">
    <property type="term" value="F:ATP binding"/>
    <property type="evidence" value="ECO:0007669"/>
    <property type="project" value="UniProtKB-KW"/>
</dbReference>
<dbReference type="Gene3D" id="1.10.10.10">
    <property type="entry name" value="Winged helix-like DNA-binding domain superfamily/Winged helix DNA-binding domain"/>
    <property type="match status" value="1"/>
</dbReference>
<feature type="compositionally biased region" description="Acidic residues" evidence="7">
    <location>
        <begin position="929"/>
        <end position="963"/>
    </location>
</feature>
<dbReference type="Pfam" id="PF23559">
    <property type="entry name" value="WHD_DRP"/>
    <property type="match status" value="1"/>
</dbReference>
<dbReference type="InterPro" id="IPR036388">
    <property type="entry name" value="WH-like_DNA-bd_sf"/>
</dbReference>
<keyword evidence="5" id="KW-0611">Plant defense</keyword>
<dbReference type="PRINTS" id="PR00364">
    <property type="entry name" value="DISEASERSIST"/>
</dbReference>
<dbReference type="InterPro" id="IPR032675">
    <property type="entry name" value="LRR_dom_sf"/>
</dbReference>
<dbReference type="OrthoDB" id="5279713at2759"/>
<dbReference type="Gene3D" id="1.10.8.430">
    <property type="entry name" value="Helical domain of apoptotic protease-activating factors"/>
    <property type="match status" value="1"/>
</dbReference>
<dbReference type="InterPro" id="IPR042197">
    <property type="entry name" value="Apaf_helical"/>
</dbReference>
<feature type="domain" description="NB-ARC" evidence="8">
    <location>
        <begin position="197"/>
        <end position="357"/>
    </location>
</feature>
<evidence type="ECO:0000259" key="8">
    <source>
        <dbReference type="Pfam" id="PF00931"/>
    </source>
</evidence>
<dbReference type="Gene3D" id="3.80.10.10">
    <property type="entry name" value="Ribonuclease Inhibitor"/>
    <property type="match status" value="2"/>
</dbReference>
<dbReference type="InterPro" id="IPR058922">
    <property type="entry name" value="WHD_DRP"/>
</dbReference>
<dbReference type="Gene3D" id="3.40.50.300">
    <property type="entry name" value="P-loop containing nucleotide triphosphate hydrolases"/>
    <property type="match status" value="1"/>
</dbReference>
<reference evidence="12" key="2">
    <citation type="submission" date="2020-06" db="EMBL/GenBank/DDBJ databases">
        <title>Helianthus annuus Genome sequencing and assembly Release 2.</title>
        <authorList>
            <person name="Gouzy J."/>
            <person name="Langlade N."/>
            <person name="Munos S."/>
        </authorList>
    </citation>
    <scope>NUCLEOTIDE SEQUENCE</scope>
    <source>
        <tissue evidence="12">Leaves</tissue>
    </source>
</reference>
<dbReference type="CDD" id="cd14798">
    <property type="entry name" value="RX-CC_like"/>
    <property type="match status" value="1"/>
</dbReference>
<dbReference type="InterPro" id="IPR027417">
    <property type="entry name" value="P-loop_NTPase"/>
</dbReference>
<keyword evidence="6" id="KW-0067">ATP-binding</keyword>
<keyword evidence="4" id="KW-0547">Nucleotide-binding</keyword>